<proteinExistence type="predicted"/>
<evidence type="ECO:0000313" key="2">
    <source>
        <dbReference type="Proteomes" id="UP001437256"/>
    </source>
</evidence>
<name>A0ABR3A3L4_9AGAR</name>
<keyword evidence="2" id="KW-1185">Reference proteome</keyword>
<protein>
    <submittedName>
        <fullName evidence="1">Uncharacterized protein</fullName>
    </submittedName>
</protein>
<reference evidence="1 2" key="1">
    <citation type="submission" date="2024-05" db="EMBL/GenBank/DDBJ databases">
        <title>A draft genome resource for the thread blight pathogen Marasmius tenuissimus strain MS-2.</title>
        <authorList>
            <person name="Yulfo-Soto G.E."/>
            <person name="Baruah I.K."/>
            <person name="Amoako-Attah I."/>
            <person name="Bukari Y."/>
            <person name="Meinhardt L.W."/>
            <person name="Bailey B.A."/>
            <person name="Cohen S.P."/>
        </authorList>
    </citation>
    <scope>NUCLEOTIDE SEQUENCE [LARGE SCALE GENOMIC DNA]</scope>
    <source>
        <strain evidence="1 2">MS-2</strain>
    </source>
</reference>
<sequence length="192" mass="20645">MTIAIPTPKRRSANAVKVPATDIFLIGPEVTVTETQINTLETTVHEWMSHLWEVAPIGLASLEVAALGLEPLVETKVDNGVSGNDETSESVGAFVTKISDASVGADVGLVILGVDEILTYLDDEREVLVDDTVSLEELLETEELSPVLWLDEAEVNDVGVGEDCDGDEVVEDDEEEEVEEGVEVELSVDVVL</sequence>
<comment type="caution">
    <text evidence="1">The sequence shown here is derived from an EMBL/GenBank/DDBJ whole genome shotgun (WGS) entry which is preliminary data.</text>
</comment>
<dbReference type="EMBL" id="JBBXMP010000024">
    <property type="protein sequence ID" value="KAL0067608.1"/>
    <property type="molecule type" value="Genomic_DNA"/>
</dbReference>
<organism evidence="1 2">
    <name type="scientific">Marasmius tenuissimus</name>
    <dbReference type="NCBI Taxonomy" id="585030"/>
    <lineage>
        <taxon>Eukaryota</taxon>
        <taxon>Fungi</taxon>
        <taxon>Dikarya</taxon>
        <taxon>Basidiomycota</taxon>
        <taxon>Agaricomycotina</taxon>
        <taxon>Agaricomycetes</taxon>
        <taxon>Agaricomycetidae</taxon>
        <taxon>Agaricales</taxon>
        <taxon>Marasmiineae</taxon>
        <taxon>Marasmiaceae</taxon>
        <taxon>Marasmius</taxon>
    </lineage>
</organism>
<evidence type="ECO:0000313" key="1">
    <source>
        <dbReference type="EMBL" id="KAL0067608.1"/>
    </source>
</evidence>
<gene>
    <name evidence="1" type="ORF">AAF712_005323</name>
</gene>
<dbReference type="Proteomes" id="UP001437256">
    <property type="component" value="Unassembled WGS sequence"/>
</dbReference>
<accession>A0ABR3A3L4</accession>